<organism evidence="1 2">
    <name type="scientific">Cryptococcus wingfieldii CBS 7118</name>
    <dbReference type="NCBI Taxonomy" id="1295528"/>
    <lineage>
        <taxon>Eukaryota</taxon>
        <taxon>Fungi</taxon>
        <taxon>Dikarya</taxon>
        <taxon>Basidiomycota</taxon>
        <taxon>Agaricomycotina</taxon>
        <taxon>Tremellomycetes</taxon>
        <taxon>Tremellales</taxon>
        <taxon>Cryptococcaceae</taxon>
        <taxon>Cryptococcus</taxon>
    </lineage>
</organism>
<dbReference type="GeneID" id="30190186"/>
<dbReference type="InterPro" id="IPR029045">
    <property type="entry name" value="ClpP/crotonase-like_dom_sf"/>
</dbReference>
<dbReference type="Proteomes" id="UP000094819">
    <property type="component" value="Unassembled WGS sequence"/>
</dbReference>
<reference evidence="1 2" key="1">
    <citation type="submission" date="2016-06" db="EMBL/GenBank/DDBJ databases">
        <title>Evolution of pathogenesis and genome organization in the Tremellales.</title>
        <authorList>
            <person name="Cuomo C."/>
            <person name="Litvintseva A."/>
            <person name="Heitman J."/>
            <person name="Chen Y."/>
            <person name="Sun S."/>
            <person name="Springer D."/>
            <person name="Dromer F."/>
            <person name="Young S."/>
            <person name="Zeng Q."/>
            <person name="Chapman S."/>
            <person name="Gujja S."/>
            <person name="Saif S."/>
            <person name="Birren B."/>
        </authorList>
    </citation>
    <scope>NUCLEOTIDE SEQUENCE [LARGE SCALE GENOMIC DNA]</scope>
    <source>
        <strain evidence="1 2">CBS 7118</strain>
    </source>
</reference>
<name>A0A1E3K2J9_9TREE</name>
<dbReference type="PANTHER" id="PTHR11941:SF75">
    <property type="entry name" value="ENOYL-COA HYDRATASE_ISOMERASE FAMILY PROTEIN"/>
    <property type="match status" value="1"/>
</dbReference>
<dbReference type="RefSeq" id="XP_019034871.1">
    <property type="nucleotide sequence ID" value="XM_019173145.1"/>
</dbReference>
<keyword evidence="1" id="KW-0413">Isomerase</keyword>
<dbReference type="PANTHER" id="PTHR11941">
    <property type="entry name" value="ENOYL-COA HYDRATASE-RELATED"/>
    <property type="match status" value="1"/>
</dbReference>
<sequence length="277" mass="30852">MPLLSLTRPSETVWQISLNSPPDNRLTPPLLAELAEALDIVELEWRNAGGGIQDPKKRSTYKNKGAGALVLTSGCERFFSNGLDYVGSLKVDNFFQDVFDPVLWRLMTFPLVTIGALNGHGAYHHYRFTFAGGMVIALACDYRIMTSGKGWMCMSEVTFGAPLPNSFGAFLPVLIPNPQHLRDTMLARRWTQPELLKIGLIDEIIKPEQVLKRAIELGEREGPKVAPGSWGLIKEDLRKPIIVASHEPAGSRRLDSGQIFFDRIAKDRKKLEAKAKL</sequence>
<dbReference type="InterPro" id="IPR001753">
    <property type="entry name" value="Enoyl-CoA_hydra/iso"/>
</dbReference>
<dbReference type="GO" id="GO:0004165">
    <property type="term" value="F:delta(3)-delta(2)-enoyl-CoA isomerase activity"/>
    <property type="evidence" value="ECO:0007669"/>
    <property type="project" value="TreeGrafter"/>
</dbReference>
<dbReference type="SUPFAM" id="SSF52096">
    <property type="entry name" value="ClpP/crotonase"/>
    <property type="match status" value="1"/>
</dbReference>
<dbReference type="GO" id="GO:0005777">
    <property type="term" value="C:peroxisome"/>
    <property type="evidence" value="ECO:0007669"/>
    <property type="project" value="TreeGrafter"/>
</dbReference>
<dbReference type="Gene3D" id="3.90.226.10">
    <property type="entry name" value="2-enoyl-CoA Hydratase, Chain A, domain 1"/>
    <property type="match status" value="1"/>
</dbReference>
<gene>
    <name evidence="1" type="ORF">L198_00973</name>
</gene>
<dbReference type="EMBL" id="AWGH01000002">
    <property type="protein sequence ID" value="ODO07394.1"/>
    <property type="molecule type" value="Genomic_DNA"/>
</dbReference>
<evidence type="ECO:0000313" key="1">
    <source>
        <dbReference type="EMBL" id="ODO07394.1"/>
    </source>
</evidence>
<proteinExistence type="predicted"/>
<accession>A0A1E3K2J9</accession>
<keyword evidence="2" id="KW-1185">Reference proteome</keyword>
<dbReference type="GO" id="GO:0006635">
    <property type="term" value="P:fatty acid beta-oxidation"/>
    <property type="evidence" value="ECO:0007669"/>
    <property type="project" value="TreeGrafter"/>
</dbReference>
<evidence type="ECO:0000313" key="2">
    <source>
        <dbReference type="Proteomes" id="UP000094819"/>
    </source>
</evidence>
<dbReference type="OrthoDB" id="1696280at2759"/>
<comment type="caution">
    <text evidence="1">The sequence shown here is derived from an EMBL/GenBank/DDBJ whole genome shotgun (WGS) entry which is preliminary data.</text>
</comment>
<protein>
    <submittedName>
        <fullName evidence="1">Enoyl-CoA hydratase/isomerase</fullName>
    </submittedName>
</protein>
<dbReference type="CDD" id="cd06558">
    <property type="entry name" value="crotonase-like"/>
    <property type="match status" value="1"/>
</dbReference>
<dbReference type="Pfam" id="PF00378">
    <property type="entry name" value="ECH_1"/>
    <property type="match status" value="1"/>
</dbReference>
<dbReference type="AlphaFoldDB" id="A0A1E3K2J9"/>